<comment type="caution">
    <text evidence="2">The sequence shown here is derived from an EMBL/GenBank/DDBJ whole genome shotgun (WGS) entry which is preliminary data.</text>
</comment>
<gene>
    <name evidence="2" type="ORF">UU16_C0001G0018</name>
</gene>
<accession>A0A0G0WGJ8</accession>
<evidence type="ECO:0000313" key="3">
    <source>
        <dbReference type="Proteomes" id="UP000034013"/>
    </source>
</evidence>
<dbReference type="Proteomes" id="UP000034013">
    <property type="component" value="Unassembled WGS sequence"/>
</dbReference>
<evidence type="ECO:0000256" key="1">
    <source>
        <dbReference type="SAM" id="Phobius"/>
    </source>
</evidence>
<keyword evidence="1" id="KW-0812">Transmembrane</keyword>
<sequence length="219" mass="23779">MKKYLPLILVGCGVLVLTIVGIIIFKAMKGNVSPAQEEEIIPELPQSQWPAVFLIPTNNPSVNGSDGHWLDFKVQKINVPKAVSMDYLLVYSTSDGGQQGVPGTIKLTGRDVERKLLLGSESSGKFRYDAGVENGTMTITFRNGNGKSVGKLSTDFHLQSETTALTSVDGKFTYTLDKITKGVFFVTMPTFVQPDSSMYTTWSNGYGVFASDGKPHSGK</sequence>
<keyword evidence="1" id="KW-1133">Transmembrane helix</keyword>
<name>A0A0G0WGJ8_9BACT</name>
<reference evidence="2 3" key="1">
    <citation type="journal article" date="2015" name="Nature">
        <title>rRNA introns, odd ribosomes, and small enigmatic genomes across a large radiation of phyla.</title>
        <authorList>
            <person name="Brown C.T."/>
            <person name="Hug L.A."/>
            <person name="Thomas B.C."/>
            <person name="Sharon I."/>
            <person name="Castelle C.J."/>
            <person name="Singh A."/>
            <person name="Wilkins M.J."/>
            <person name="Williams K.H."/>
            <person name="Banfield J.F."/>
        </authorList>
    </citation>
    <scope>NUCLEOTIDE SEQUENCE [LARGE SCALE GENOMIC DNA]</scope>
</reference>
<dbReference type="AlphaFoldDB" id="A0A0G0WGJ8"/>
<evidence type="ECO:0000313" key="2">
    <source>
        <dbReference type="EMBL" id="KKR74367.1"/>
    </source>
</evidence>
<keyword evidence="1" id="KW-0472">Membrane</keyword>
<feature type="transmembrane region" description="Helical" evidence="1">
    <location>
        <begin position="6"/>
        <end position="25"/>
    </location>
</feature>
<proteinExistence type="predicted"/>
<protein>
    <submittedName>
        <fullName evidence="2">Uncharacterized protein</fullName>
    </submittedName>
</protein>
<dbReference type="EMBL" id="LBZO01000001">
    <property type="protein sequence ID" value="KKR74367.1"/>
    <property type="molecule type" value="Genomic_DNA"/>
</dbReference>
<organism evidence="2 3">
    <name type="scientific">Candidatus Woesebacteria bacterium GW2011_GWA2_40_7</name>
    <dbReference type="NCBI Taxonomy" id="1618562"/>
    <lineage>
        <taxon>Bacteria</taxon>
        <taxon>Candidatus Woeseibacteriota</taxon>
    </lineage>
</organism>